<gene>
    <name evidence="3" type="ORF">HK100_009421</name>
</gene>
<keyword evidence="4" id="KW-1185">Reference proteome</keyword>
<comment type="caution">
    <text evidence="3">The sequence shown here is derived from an EMBL/GenBank/DDBJ whole genome shotgun (WGS) entry which is preliminary data.</text>
</comment>
<dbReference type="AlphaFoldDB" id="A0AAD5XE79"/>
<accession>A0AAD5XE79</accession>
<dbReference type="InterPro" id="IPR001715">
    <property type="entry name" value="CH_dom"/>
</dbReference>
<dbReference type="EMBL" id="JADGJH010000483">
    <property type="protein sequence ID" value="KAJ3128026.1"/>
    <property type="molecule type" value="Genomic_DNA"/>
</dbReference>
<feature type="region of interest" description="Disordered" evidence="1">
    <location>
        <begin position="85"/>
        <end position="164"/>
    </location>
</feature>
<evidence type="ECO:0000259" key="2">
    <source>
        <dbReference type="PROSITE" id="PS50021"/>
    </source>
</evidence>
<sequence length="322" mass="34075">METTTTTTTEVVTIEETVAGATEAAEKTETVETVETVEVEETETRETPGDGDGNGGADKDATIRQLRDQVARLTLKVEQLEAEAAAHALASSAPRPKPLLAHPARGRATPHRKLQKPSTADPDADSDLHPDPDPDAADTENPDTTDPTAESVPDSPPSQPDLRKKIASMGGVSAFGAVGFNPFAGGSPSSVLLKPRSSDANANESEAVDALANKFEDVRDWIASTLDSNPDLSATSSVSNSNPIANADRDTFFALLKDGNILCRLISVLFPAHAVKPKPGKFVFIHKENVASYLKACSAAGIAPFFDYDDLINESKRGHCNC</sequence>
<proteinExistence type="predicted"/>
<dbReference type="Proteomes" id="UP001211907">
    <property type="component" value="Unassembled WGS sequence"/>
</dbReference>
<evidence type="ECO:0000313" key="4">
    <source>
        <dbReference type="Proteomes" id="UP001211907"/>
    </source>
</evidence>
<protein>
    <recommendedName>
        <fullName evidence="2">Calponin-homology (CH) domain-containing protein</fullName>
    </recommendedName>
</protein>
<feature type="compositionally biased region" description="Acidic residues" evidence="1">
    <location>
        <begin position="133"/>
        <end position="143"/>
    </location>
</feature>
<dbReference type="CDD" id="cd00014">
    <property type="entry name" value="CH_SF"/>
    <property type="match status" value="1"/>
</dbReference>
<dbReference type="PROSITE" id="PS50021">
    <property type="entry name" value="CH"/>
    <property type="match status" value="1"/>
</dbReference>
<dbReference type="Gene3D" id="1.10.418.10">
    <property type="entry name" value="Calponin-like domain"/>
    <property type="match status" value="1"/>
</dbReference>
<feature type="compositionally biased region" description="Basic residues" evidence="1">
    <location>
        <begin position="104"/>
        <end position="115"/>
    </location>
</feature>
<reference evidence="3" key="1">
    <citation type="submission" date="2020-05" db="EMBL/GenBank/DDBJ databases">
        <title>Phylogenomic resolution of chytrid fungi.</title>
        <authorList>
            <person name="Stajich J.E."/>
            <person name="Amses K."/>
            <person name="Simmons R."/>
            <person name="Seto K."/>
            <person name="Myers J."/>
            <person name="Bonds A."/>
            <person name="Quandt C.A."/>
            <person name="Barry K."/>
            <person name="Liu P."/>
            <person name="Grigoriev I."/>
            <person name="Longcore J.E."/>
            <person name="James T.Y."/>
        </authorList>
    </citation>
    <scope>NUCLEOTIDE SEQUENCE</scope>
    <source>
        <strain evidence="3">JEL0513</strain>
    </source>
</reference>
<dbReference type="Pfam" id="PF00307">
    <property type="entry name" value="CH"/>
    <property type="match status" value="1"/>
</dbReference>
<dbReference type="InterPro" id="IPR036872">
    <property type="entry name" value="CH_dom_sf"/>
</dbReference>
<feature type="domain" description="Calponin-homology (CH)" evidence="2">
    <location>
        <begin position="212"/>
        <end position="322"/>
    </location>
</feature>
<organism evidence="3 4">
    <name type="scientific">Physocladia obscura</name>
    <dbReference type="NCBI Taxonomy" id="109957"/>
    <lineage>
        <taxon>Eukaryota</taxon>
        <taxon>Fungi</taxon>
        <taxon>Fungi incertae sedis</taxon>
        <taxon>Chytridiomycota</taxon>
        <taxon>Chytridiomycota incertae sedis</taxon>
        <taxon>Chytridiomycetes</taxon>
        <taxon>Chytridiales</taxon>
        <taxon>Chytriomycetaceae</taxon>
        <taxon>Physocladia</taxon>
    </lineage>
</organism>
<dbReference type="SUPFAM" id="SSF47576">
    <property type="entry name" value="Calponin-homology domain, CH-domain"/>
    <property type="match status" value="1"/>
</dbReference>
<evidence type="ECO:0000256" key="1">
    <source>
        <dbReference type="SAM" id="MobiDB-lite"/>
    </source>
</evidence>
<feature type="region of interest" description="Disordered" evidence="1">
    <location>
        <begin position="18"/>
        <end position="64"/>
    </location>
</feature>
<evidence type="ECO:0000313" key="3">
    <source>
        <dbReference type="EMBL" id="KAJ3128026.1"/>
    </source>
</evidence>
<name>A0AAD5XE79_9FUNG</name>